<keyword evidence="6" id="KW-1185">Reference proteome</keyword>
<dbReference type="GO" id="GO:0016757">
    <property type="term" value="F:glycosyltransferase activity"/>
    <property type="evidence" value="ECO:0007669"/>
    <property type="project" value="UniProtKB-KW"/>
</dbReference>
<evidence type="ECO:0000256" key="4">
    <source>
        <dbReference type="SAM" id="Phobius"/>
    </source>
</evidence>
<dbReference type="InterPro" id="IPR029044">
    <property type="entry name" value="Nucleotide-diphossugar_trans"/>
</dbReference>
<reference evidence="5" key="1">
    <citation type="submission" date="2023-10" db="EMBL/GenBank/DDBJ databases">
        <authorList>
            <person name="Noh H."/>
        </authorList>
    </citation>
    <scope>NUCLEOTIDE SEQUENCE</scope>
    <source>
        <strain evidence="5">DUCC4014</strain>
    </source>
</reference>
<evidence type="ECO:0000256" key="2">
    <source>
        <dbReference type="ARBA" id="ARBA00022676"/>
    </source>
</evidence>
<gene>
    <name evidence="5" type="ORF">LOC62_01G000893</name>
</gene>
<keyword evidence="4" id="KW-0812">Transmembrane</keyword>
<evidence type="ECO:0000313" key="6">
    <source>
        <dbReference type="Proteomes" id="UP000827549"/>
    </source>
</evidence>
<dbReference type="Proteomes" id="UP000827549">
    <property type="component" value="Chromosome 1"/>
</dbReference>
<proteinExistence type="inferred from homology"/>
<organism evidence="5 6">
    <name type="scientific">Vanrija pseudolonga</name>
    <dbReference type="NCBI Taxonomy" id="143232"/>
    <lineage>
        <taxon>Eukaryota</taxon>
        <taxon>Fungi</taxon>
        <taxon>Dikarya</taxon>
        <taxon>Basidiomycota</taxon>
        <taxon>Agaricomycotina</taxon>
        <taxon>Tremellomycetes</taxon>
        <taxon>Trichosporonales</taxon>
        <taxon>Trichosporonaceae</taxon>
        <taxon>Vanrija</taxon>
    </lineage>
</organism>
<dbReference type="PANTHER" id="PTHR31306">
    <property type="entry name" value="ALPHA-1,6-MANNOSYLTRANSFERASE MNN11-RELATED"/>
    <property type="match status" value="1"/>
</dbReference>
<evidence type="ECO:0000256" key="1">
    <source>
        <dbReference type="ARBA" id="ARBA00005664"/>
    </source>
</evidence>
<dbReference type="GO" id="GO:0000139">
    <property type="term" value="C:Golgi membrane"/>
    <property type="evidence" value="ECO:0007669"/>
    <property type="project" value="TreeGrafter"/>
</dbReference>
<dbReference type="Gene3D" id="3.90.550.10">
    <property type="entry name" value="Spore Coat Polysaccharide Biosynthesis Protein SpsA, Chain A"/>
    <property type="match status" value="1"/>
</dbReference>
<dbReference type="EMBL" id="CP086714">
    <property type="protein sequence ID" value="WOO77304.1"/>
    <property type="molecule type" value="Genomic_DNA"/>
</dbReference>
<name>A0AAF0Y3F9_9TREE</name>
<evidence type="ECO:0000256" key="3">
    <source>
        <dbReference type="ARBA" id="ARBA00022679"/>
    </source>
</evidence>
<dbReference type="GeneID" id="87804151"/>
<evidence type="ECO:0000313" key="5">
    <source>
        <dbReference type="EMBL" id="WOO77304.1"/>
    </source>
</evidence>
<evidence type="ECO:0008006" key="7">
    <source>
        <dbReference type="Google" id="ProtNLM"/>
    </source>
</evidence>
<dbReference type="AlphaFoldDB" id="A0AAF0Y3F9"/>
<sequence>MYLTMPPPGLPFHQQQPTRRVLRFLPRVVGWGAVLALLIFVWIAHLRPALHDRAGIRAARELAAILLPATHVPSPRLRILQHTHRAHGGIETASAITHAAYAAAHGYTHEMDTRNYVGDDAGLGERMMNKAHSMARGLESELAKPLGAEWILWSDADTVIVDPAIPAHLLLPPQAEAMLSAAQDHNGMNAGVMLLRVHETSVRALRTVIELYEAHPDPGKRSDQPFWGVMLRSNPDLAAHFYKMPKNWLNAYWLDEVDEGPVLQIHHVNWLKEVPFTPAIRPAVAVAKEARGRARERGESGNGFELMPQWRDAQEAAREWWVSTGGGIDNMRFLDEEDGVYDAAGALVEPFVDR</sequence>
<dbReference type="RefSeq" id="XP_062623336.1">
    <property type="nucleotide sequence ID" value="XM_062767352.1"/>
</dbReference>
<dbReference type="PANTHER" id="PTHR31306:SF8">
    <property type="entry name" value="GLYCOSYLTRANSFERASE FAMILY 34 PROTEIN"/>
    <property type="match status" value="1"/>
</dbReference>
<dbReference type="InterPro" id="IPR008630">
    <property type="entry name" value="Glyco_trans_34"/>
</dbReference>
<feature type="transmembrane region" description="Helical" evidence="4">
    <location>
        <begin position="24"/>
        <end position="44"/>
    </location>
</feature>
<keyword evidence="4" id="KW-1133">Transmembrane helix</keyword>
<comment type="similarity">
    <text evidence="1">Belongs to the glycosyltransferase 34 family.</text>
</comment>
<protein>
    <recommendedName>
        <fullName evidence="7">Glycosyltransferase family 34 protein</fullName>
    </recommendedName>
</protein>
<keyword evidence="3" id="KW-0808">Transferase</keyword>
<dbReference type="SUPFAM" id="SSF53448">
    <property type="entry name" value="Nucleotide-diphospho-sugar transferases"/>
    <property type="match status" value="1"/>
</dbReference>
<accession>A0AAF0Y3F9</accession>
<keyword evidence="4" id="KW-0472">Membrane</keyword>
<dbReference type="GO" id="GO:0006487">
    <property type="term" value="P:protein N-linked glycosylation"/>
    <property type="evidence" value="ECO:0007669"/>
    <property type="project" value="TreeGrafter"/>
</dbReference>
<keyword evidence="2" id="KW-0328">Glycosyltransferase</keyword>